<dbReference type="KEGG" id="aqu:100639788"/>
<feature type="compositionally biased region" description="Basic residues" evidence="4">
    <location>
        <begin position="193"/>
        <end position="202"/>
    </location>
</feature>
<reference evidence="6" key="1">
    <citation type="journal article" date="2010" name="Nature">
        <title>The Amphimedon queenslandica genome and the evolution of animal complexity.</title>
        <authorList>
            <person name="Srivastava M."/>
            <person name="Simakov O."/>
            <person name="Chapman J."/>
            <person name="Fahey B."/>
            <person name="Gauthier M.E."/>
            <person name="Mitros T."/>
            <person name="Richards G.S."/>
            <person name="Conaco C."/>
            <person name="Dacre M."/>
            <person name="Hellsten U."/>
            <person name="Larroux C."/>
            <person name="Putnam N.H."/>
            <person name="Stanke M."/>
            <person name="Adamska M."/>
            <person name="Darling A."/>
            <person name="Degnan S.M."/>
            <person name="Oakley T.H."/>
            <person name="Plachetzki D.C."/>
            <person name="Zhai Y."/>
            <person name="Adamski M."/>
            <person name="Calcino A."/>
            <person name="Cummins S.F."/>
            <person name="Goodstein D.M."/>
            <person name="Harris C."/>
            <person name="Jackson D.J."/>
            <person name="Leys S.P."/>
            <person name="Shu S."/>
            <person name="Woodcroft B.J."/>
            <person name="Vervoort M."/>
            <person name="Kosik K.S."/>
            <person name="Manning G."/>
            <person name="Degnan B.M."/>
            <person name="Rokhsar D.S."/>
        </authorList>
    </citation>
    <scope>NUCLEOTIDE SEQUENCE [LARGE SCALE GENOMIC DNA]</scope>
</reference>
<dbReference type="PANTHER" id="PTHR13486:SF2">
    <property type="entry name" value="SPLICING FACTOR C9ORF78"/>
    <property type="match status" value="1"/>
</dbReference>
<organism evidence="5 6">
    <name type="scientific">Amphimedon queenslandica</name>
    <name type="common">Sponge</name>
    <dbReference type="NCBI Taxonomy" id="400682"/>
    <lineage>
        <taxon>Eukaryota</taxon>
        <taxon>Metazoa</taxon>
        <taxon>Porifera</taxon>
        <taxon>Demospongiae</taxon>
        <taxon>Heteroscleromorpha</taxon>
        <taxon>Haplosclerida</taxon>
        <taxon>Niphatidae</taxon>
        <taxon>Amphimedon</taxon>
    </lineage>
</organism>
<dbReference type="GeneID" id="100639788"/>
<comment type="subcellular location">
    <subcellularLocation>
        <location evidence="1">Nucleus</location>
    </subcellularLocation>
</comment>
<keyword evidence="3" id="KW-0539">Nucleus</keyword>
<evidence type="ECO:0000313" key="6">
    <source>
        <dbReference type="Proteomes" id="UP000007879"/>
    </source>
</evidence>
<evidence type="ECO:0000256" key="4">
    <source>
        <dbReference type="SAM" id="MobiDB-lite"/>
    </source>
</evidence>
<accession>A0AAN0INC7</accession>
<sequence length="202" mass="23160">MLKYIDDEIARRKGKQDEETVLSEYEAKIASLYKIPEKYQVEDSKRSEDMLSNQMLSGIPEVDLGLDAKFKNIEETEIAKKKMAEDKLKMKDKQTSMIPTNFASNFTHHSLRFFKDRGRGHHRRGGGGGKRSQEEEETESRDQPSFIPVVGSFDEPELKPTTRDEGGGGPNTKKRKPGADHSQLPTDDYHFDKFRKKAKSHR</sequence>
<feature type="region of interest" description="Disordered" evidence="4">
    <location>
        <begin position="114"/>
        <end position="202"/>
    </location>
</feature>
<evidence type="ECO:0000256" key="3">
    <source>
        <dbReference type="ARBA" id="ARBA00023242"/>
    </source>
</evidence>
<protein>
    <submittedName>
        <fullName evidence="5">Uncharacterized protein</fullName>
    </submittedName>
</protein>
<dbReference type="RefSeq" id="XP_011405135.2">
    <property type="nucleotide sequence ID" value="XM_011406833.2"/>
</dbReference>
<dbReference type="Proteomes" id="UP000007879">
    <property type="component" value="Unassembled WGS sequence"/>
</dbReference>
<reference evidence="5" key="2">
    <citation type="submission" date="2024-06" db="UniProtKB">
        <authorList>
            <consortium name="EnsemblMetazoa"/>
        </authorList>
    </citation>
    <scope>IDENTIFICATION</scope>
</reference>
<evidence type="ECO:0000313" key="5">
    <source>
        <dbReference type="EnsemblMetazoa" id="XP_011405135.2"/>
    </source>
</evidence>
<dbReference type="EnsemblMetazoa" id="XM_011406833.2">
    <property type="protein sequence ID" value="XP_011405135.2"/>
    <property type="gene ID" value="LOC100639788"/>
</dbReference>
<dbReference type="AlphaFoldDB" id="A0AAN0INC7"/>
<dbReference type="InterPro" id="IPR010756">
    <property type="entry name" value="Tls1-like"/>
</dbReference>
<evidence type="ECO:0000256" key="2">
    <source>
        <dbReference type="ARBA" id="ARBA00007643"/>
    </source>
</evidence>
<dbReference type="Pfam" id="PF07052">
    <property type="entry name" value="Hep_59"/>
    <property type="match status" value="1"/>
</dbReference>
<proteinExistence type="inferred from homology"/>
<dbReference type="PANTHER" id="PTHR13486">
    <property type="entry name" value="TELOMERE LENGTH AND SILENCING PROTEIN 1 TLS1 FAMILY MEMBER"/>
    <property type="match status" value="1"/>
</dbReference>
<dbReference type="GO" id="GO:0005681">
    <property type="term" value="C:spliceosomal complex"/>
    <property type="evidence" value="ECO:0007669"/>
    <property type="project" value="TreeGrafter"/>
</dbReference>
<comment type="similarity">
    <text evidence="2">Belongs to the TLS1 family.</text>
</comment>
<feature type="compositionally biased region" description="Basic and acidic residues" evidence="4">
    <location>
        <begin position="156"/>
        <end position="166"/>
    </location>
</feature>
<evidence type="ECO:0000256" key="1">
    <source>
        <dbReference type="ARBA" id="ARBA00004123"/>
    </source>
</evidence>
<keyword evidence="6" id="KW-1185">Reference proteome</keyword>
<dbReference type="GO" id="GO:0000398">
    <property type="term" value="P:mRNA splicing, via spliceosome"/>
    <property type="evidence" value="ECO:0007669"/>
    <property type="project" value="TreeGrafter"/>
</dbReference>
<name>A0AAN0INC7_AMPQE</name>